<evidence type="ECO:0000256" key="1">
    <source>
        <dbReference type="SAM" id="MobiDB-lite"/>
    </source>
</evidence>
<name>A0A399EF64_9DEIN</name>
<organism evidence="2 3">
    <name type="scientific">Calidithermus terrae</name>
    <dbReference type="NCBI Taxonomy" id="1408545"/>
    <lineage>
        <taxon>Bacteria</taxon>
        <taxon>Thermotogati</taxon>
        <taxon>Deinococcota</taxon>
        <taxon>Deinococci</taxon>
        <taxon>Thermales</taxon>
        <taxon>Thermaceae</taxon>
        <taxon>Calidithermus</taxon>
    </lineage>
</organism>
<evidence type="ECO:0000313" key="3">
    <source>
        <dbReference type="Proteomes" id="UP000265715"/>
    </source>
</evidence>
<protein>
    <submittedName>
        <fullName evidence="2">Uncharacterized protein</fullName>
    </submittedName>
</protein>
<accession>A0A399EF64</accession>
<dbReference type="Proteomes" id="UP000265715">
    <property type="component" value="Unassembled WGS sequence"/>
</dbReference>
<proteinExistence type="predicted"/>
<sequence>MATPNKTEAANLRSRVKRSAATKKDQILALYLSGVTEVEDLAMITGTRSSYVGTVLQQAGLLAGYYDLYTSTAHPMNVYSKYFANQLGFKDEATARRSVEQIDRLYRQFGLGQDRAGQHHAMLMALTMFNRARWTGKGREADVYRRWLIERLREAGPLEEGEAPADSDNLPEVLPTLIP</sequence>
<gene>
    <name evidence="2" type="ORF">Mterra_02339</name>
</gene>
<comment type="caution">
    <text evidence="2">The sequence shown here is derived from an EMBL/GenBank/DDBJ whole genome shotgun (WGS) entry which is preliminary data.</text>
</comment>
<feature type="region of interest" description="Disordered" evidence="1">
    <location>
        <begin position="158"/>
        <end position="179"/>
    </location>
</feature>
<dbReference type="RefSeq" id="WP_176582530.1">
    <property type="nucleotide sequence ID" value="NZ_QXDL01000096.1"/>
</dbReference>
<keyword evidence="3" id="KW-1185">Reference proteome</keyword>
<evidence type="ECO:0000313" key="2">
    <source>
        <dbReference type="EMBL" id="RIH83267.1"/>
    </source>
</evidence>
<reference evidence="2 3" key="1">
    <citation type="submission" date="2018-08" db="EMBL/GenBank/DDBJ databases">
        <title>Meiothermus terrae DSM 26712 genome sequencing project.</title>
        <authorList>
            <person name="Da Costa M.S."/>
            <person name="Albuquerque L."/>
            <person name="Raposo P."/>
            <person name="Froufe H.J.C."/>
            <person name="Barroso C.S."/>
            <person name="Egas C."/>
        </authorList>
    </citation>
    <scope>NUCLEOTIDE SEQUENCE [LARGE SCALE GENOMIC DNA]</scope>
    <source>
        <strain evidence="2 3">DSM 26712</strain>
    </source>
</reference>
<dbReference type="AlphaFoldDB" id="A0A399EF64"/>
<dbReference type="EMBL" id="QXDL01000096">
    <property type="protein sequence ID" value="RIH83267.1"/>
    <property type="molecule type" value="Genomic_DNA"/>
</dbReference>